<dbReference type="PANTHER" id="PTHR30344">
    <property type="entry name" value="6-PHOSPHOGLUCONOLACTONASE-RELATED"/>
    <property type="match status" value="1"/>
</dbReference>
<dbReference type="Proteomes" id="UP000094969">
    <property type="component" value="Chromosome"/>
</dbReference>
<dbReference type="PANTHER" id="PTHR30344:SF1">
    <property type="entry name" value="6-PHOSPHOGLUCONOLACTONASE"/>
    <property type="match status" value="1"/>
</dbReference>
<dbReference type="GO" id="GO:0005829">
    <property type="term" value="C:cytosol"/>
    <property type="evidence" value="ECO:0007669"/>
    <property type="project" value="TreeGrafter"/>
</dbReference>
<evidence type="ECO:0000256" key="2">
    <source>
        <dbReference type="ARBA" id="ARBA00022526"/>
    </source>
</evidence>
<dbReference type="Pfam" id="PF10282">
    <property type="entry name" value="Lactonase"/>
    <property type="match status" value="1"/>
</dbReference>
<reference evidence="3 4" key="1">
    <citation type="journal article" date="2015" name="Antonie Van Leeuwenhoek">
        <title>Bosea vaviloviae sp. nov., a new species of slow-growing rhizobia isolated from nodules of the relict species Vavilovia formosa (Stev.) Fed.</title>
        <authorList>
            <person name="Safronova V.I."/>
            <person name="Kuznetsova I.G."/>
            <person name="Sazanova A.L."/>
            <person name="Kimeklis A.K."/>
            <person name="Belimov A.A."/>
            <person name="Andronov E.E."/>
            <person name="Pinaev A.G."/>
            <person name="Chizhevskaya E.P."/>
            <person name="Pukhaev A.R."/>
            <person name="Popov K.P."/>
            <person name="Willems A."/>
            <person name="Tikhonovich I.A."/>
        </authorList>
    </citation>
    <scope>NUCLEOTIDE SEQUENCE [LARGE SCALE GENOMIC DNA]</scope>
    <source>
        <strain evidence="3 4">Vaf18</strain>
    </source>
</reference>
<keyword evidence="2" id="KW-0313">Glucose metabolism</keyword>
<dbReference type="InterPro" id="IPR011045">
    <property type="entry name" value="N2O_reductase_N"/>
</dbReference>
<dbReference type="KEGG" id="bvv:BHK69_19625"/>
<dbReference type="SUPFAM" id="SSF50974">
    <property type="entry name" value="Nitrous oxide reductase, N-terminal domain"/>
    <property type="match status" value="1"/>
</dbReference>
<dbReference type="AlphaFoldDB" id="A0A1D7UB63"/>
<protein>
    <submittedName>
        <fullName evidence="3">6-phosphogluconolactonase</fullName>
    </submittedName>
</protein>
<name>A0A1D7UB63_9HYPH</name>
<dbReference type="InterPro" id="IPR050282">
    <property type="entry name" value="Cycloisomerase_2"/>
</dbReference>
<evidence type="ECO:0000313" key="4">
    <source>
        <dbReference type="Proteomes" id="UP000094969"/>
    </source>
</evidence>
<accession>A0A1D7UB63</accession>
<comment type="similarity">
    <text evidence="1">Belongs to the cycloisomerase 2 family.</text>
</comment>
<evidence type="ECO:0000256" key="1">
    <source>
        <dbReference type="ARBA" id="ARBA00005564"/>
    </source>
</evidence>
<dbReference type="RefSeq" id="WP_069693811.1">
    <property type="nucleotide sequence ID" value="NZ_CP017147.1"/>
</dbReference>
<evidence type="ECO:0000313" key="3">
    <source>
        <dbReference type="EMBL" id="AOO84625.1"/>
    </source>
</evidence>
<keyword evidence="2" id="KW-0119">Carbohydrate metabolism</keyword>
<organism evidence="3 4">
    <name type="scientific">Bosea vaviloviae</name>
    <dbReference type="NCBI Taxonomy" id="1526658"/>
    <lineage>
        <taxon>Bacteria</taxon>
        <taxon>Pseudomonadati</taxon>
        <taxon>Pseudomonadota</taxon>
        <taxon>Alphaproteobacteria</taxon>
        <taxon>Hyphomicrobiales</taxon>
        <taxon>Boseaceae</taxon>
        <taxon>Bosea</taxon>
    </lineage>
</organism>
<dbReference type="Gene3D" id="2.130.10.10">
    <property type="entry name" value="YVTN repeat-like/Quinoprotein amine dehydrogenase"/>
    <property type="match status" value="1"/>
</dbReference>
<dbReference type="GO" id="GO:0006006">
    <property type="term" value="P:glucose metabolic process"/>
    <property type="evidence" value="ECO:0007669"/>
    <property type="project" value="UniProtKB-KW"/>
</dbReference>
<dbReference type="GO" id="GO:0017057">
    <property type="term" value="F:6-phosphogluconolactonase activity"/>
    <property type="evidence" value="ECO:0007669"/>
    <property type="project" value="TreeGrafter"/>
</dbReference>
<dbReference type="InterPro" id="IPR015943">
    <property type="entry name" value="WD40/YVTN_repeat-like_dom_sf"/>
</dbReference>
<proteinExistence type="inferred from homology"/>
<sequence>MSPSTTIGAAVVLATILAAGPVSARTMVYISNADSREISVLELDAQAGELKPVQTVAVTGTAMPMAISPDRRQLYVSLRSQPFSVSSFAIDQQSGKLALLSTVPLPDNMAYISTDRSGRFLLSASYTGDKIAINPIGPQGFVQSEPVQVVQTRKNAHAILTDRSNSHVFASNLGGDILLQYRFDATTGRVAPNDPPFVETKPGAGPRHFVFHPNDRFVYLVNELDGTLNSYRFDASKGTLAAAGSQSIMPPGFSGGAPASAEIRITPDGRLLYASERTSNTIAAFRVNGETGALTPAGNFATETQPRGFNIDPRGRFLIAAGQKSNSATLYAIDAESGALKELKRYPLGKNPNWVEIVDLP</sequence>
<dbReference type="InterPro" id="IPR019405">
    <property type="entry name" value="Lactonase_7-beta_prop"/>
</dbReference>
<dbReference type="EMBL" id="CP017147">
    <property type="protein sequence ID" value="AOO84625.1"/>
    <property type="molecule type" value="Genomic_DNA"/>
</dbReference>
<dbReference type="STRING" id="1526658.BHK69_19625"/>
<keyword evidence="4" id="KW-1185">Reference proteome</keyword>
<gene>
    <name evidence="3" type="ORF">BHK69_19625</name>
</gene>